<reference evidence="2 3" key="1">
    <citation type="submission" date="2023-03" db="EMBL/GenBank/DDBJ databases">
        <title>Genome insight into feeding habits of ladybird beetles.</title>
        <authorList>
            <person name="Li H.-S."/>
            <person name="Huang Y.-H."/>
            <person name="Pang H."/>
        </authorList>
    </citation>
    <scope>NUCLEOTIDE SEQUENCE [LARGE SCALE GENOMIC DNA]</scope>
    <source>
        <strain evidence="2">SYSU_2023b</strain>
        <tissue evidence="2">Whole body</tissue>
    </source>
</reference>
<evidence type="ECO:0000313" key="3">
    <source>
        <dbReference type="Proteomes" id="UP001431783"/>
    </source>
</evidence>
<dbReference type="AlphaFoldDB" id="A0AAW1TPV8"/>
<comment type="caution">
    <text evidence="2">The sequence shown here is derived from an EMBL/GenBank/DDBJ whole genome shotgun (WGS) entry which is preliminary data.</text>
</comment>
<gene>
    <name evidence="2" type="ORF">WA026_003512</name>
</gene>
<keyword evidence="3" id="KW-1185">Reference proteome</keyword>
<feature type="chain" id="PRO_5043654453" evidence="1">
    <location>
        <begin position="24"/>
        <end position="93"/>
    </location>
</feature>
<evidence type="ECO:0000313" key="2">
    <source>
        <dbReference type="EMBL" id="KAK9869780.1"/>
    </source>
</evidence>
<feature type="signal peptide" evidence="1">
    <location>
        <begin position="1"/>
        <end position="23"/>
    </location>
</feature>
<dbReference type="Proteomes" id="UP001431783">
    <property type="component" value="Unassembled WGS sequence"/>
</dbReference>
<dbReference type="EMBL" id="JARQZJ010000001">
    <property type="protein sequence ID" value="KAK9869780.1"/>
    <property type="molecule type" value="Genomic_DNA"/>
</dbReference>
<accession>A0AAW1TPV8</accession>
<protein>
    <submittedName>
        <fullName evidence="2">Uncharacterized protein</fullName>
    </submittedName>
</protein>
<name>A0AAW1TPV8_9CUCU</name>
<sequence length="93" mass="10992">MWKRTVVFVVAAIFLCLLVDVESSPVIKDQVDVLHSGNLDKYTHFRNHPISGFDGFGITDRIYWKNQHKKFYLPANYYGPHYYRQGIEYDYAD</sequence>
<keyword evidence="1" id="KW-0732">Signal</keyword>
<evidence type="ECO:0000256" key="1">
    <source>
        <dbReference type="SAM" id="SignalP"/>
    </source>
</evidence>
<proteinExistence type="predicted"/>
<organism evidence="2 3">
    <name type="scientific">Henosepilachna vigintioctopunctata</name>
    <dbReference type="NCBI Taxonomy" id="420089"/>
    <lineage>
        <taxon>Eukaryota</taxon>
        <taxon>Metazoa</taxon>
        <taxon>Ecdysozoa</taxon>
        <taxon>Arthropoda</taxon>
        <taxon>Hexapoda</taxon>
        <taxon>Insecta</taxon>
        <taxon>Pterygota</taxon>
        <taxon>Neoptera</taxon>
        <taxon>Endopterygota</taxon>
        <taxon>Coleoptera</taxon>
        <taxon>Polyphaga</taxon>
        <taxon>Cucujiformia</taxon>
        <taxon>Coccinelloidea</taxon>
        <taxon>Coccinellidae</taxon>
        <taxon>Epilachninae</taxon>
        <taxon>Epilachnini</taxon>
        <taxon>Henosepilachna</taxon>
    </lineage>
</organism>